<feature type="active site" description="Proton acceptor" evidence="11">
    <location>
        <position position="447"/>
    </location>
</feature>
<evidence type="ECO:0000256" key="9">
    <source>
        <dbReference type="ARBA" id="ARBA00023284"/>
    </source>
</evidence>
<dbReference type="Pfam" id="PF02852">
    <property type="entry name" value="Pyr_redox_dim"/>
    <property type="match status" value="1"/>
</dbReference>
<dbReference type="GO" id="GO:0006103">
    <property type="term" value="P:2-oxoglutarate metabolic process"/>
    <property type="evidence" value="ECO:0007669"/>
    <property type="project" value="TreeGrafter"/>
</dbReference>
<dbReference type="PROSITE" id="PS00076">
    <property type="entry name" value="PYRIDINE_REDOX_1"/>
    <property type="match status" value="1"/>
</dbReference>
<feature type="domain" description="Pyridine nucleotide-disulphide oxidoreductase dimerisation" evidence="15">
    <location>
        <begin position="349"/>
        <end position="455"/>
    </location>
</feature>
<feature type="binding site" evidence="12">
    <location>
        <position position="315"/>
    </location>
    <ligand>
        <name>FAD</name>
        <dbReference type="ChEBI" id="CHEBI:57692"/>
    </ligand>
</feature>
<dbReference type="Gene3D" id="3.30.390.30">
    <property type="match status" value="1"/>
</dbReference>
<dbReference type="InterPro" id="IPR006258">
    <property type="entry name" value="Lipoamide_DH"/>
</dbReference>
<evidence type="ECO:0000256" key="4">
    <source>
        <dbReference type="ARBA" id="ARBA00022630"/>
    </source>
</evidence>
<dbReference type="Pfam" id="PF07992">
    <property type="entry name" value="Pyr_redox_2"/>
    <property type="match status" value="1"/>
</dbReference>
<evidence type="ECO:0000313" key="17">
    <source>
        <dbReference type="EMBL" id="SHI80390.1"/>
    </source>
</evidence>
<feature type="domain" description="FAD/NAD(P)-binding" evidence="16">
    <location>
        <begin position="9"/>
        <end position="330"/>
    </location>
</feature>
<dbReference type="InterPro" id="IPR023753">
    <property type="entry name" value="FAD/NAD-binding_dom"/>
</dbReference>
<proteinExistence type="inferred from homology"/>
<dbReference type="AlphaFoldDB" id="A0A1M6E4U8"/>
<evidence type="ECO:0000256" key="14">
    <source>
        <dbReference type="RuleBase" id="RU003692"/>
    </source>
</evidence>
<keyword evidence="12" id="KW-0547">Nucleotide-binding</keyword>
<feature type="binding site" evidence="12">
    <location>
        <position position="55"/>
    </location>
    <ligand>
        <name>FAD</name>
        <dbReference type="ChEBI" id="CHEBI:57692"/>
    </ligand>
</feature>
<keyword evidence="6 14" id="KW-0560">Oxidoreductase</keyword>
<comment type="cofactor">
    <cofactor evidence="12 14">
        <name>FAD</name>
        <dbReference type="ChEBI" id="CHEBI:57692"/>
    </cofactor>
    <text evidence="12 14">Binds 1 FAD per subunit.</text>
</comment>
<protein>
    <recommendedName>
        <fullName evidence="3 14">Dihydrolipoyl dehydrogenase</fullName>
        <ecNumber evidence="2 14">1.8.1.4</ecNumber>
    </recommendedName>
</protein>
<evidence type="ECO:0000256" key="10">
    <source>
        <dbReference type="ARBA" id="ARBA00049187"/>
    </source>
</evidence>
<dbReference type="SUPFAM" id="SSF51905">
    <property type="entry name" value="FAD/NAD(P)-binding domain"/>
    <property type="match status" value="1"/>
</dbReference>
<evidence type="ECO:0000256" key="3">
    <source>
        <dbReference type="ARBA" id="ARBA00016961"/>
    </source>
</evidence>
<keyword evidence="18" id="KW-1185">Reference proteome</keyword>
<dbReference type="PRINTS" id="PR00411">
    <property type="entry name" value="PNDRDTASEI"/>
</dbReference>
<evidence type="ECO:0000256" key="1">
    <source>
        <dbReference type="ARBA" id="ARBA00007532"/>
    </source>
</evidence>
<evidence type="ECO:0000313" key="18">
    <source>
        <dbReference type="Proteomes" id="UP000184171"/>
    </source>
</evidence>
<dbReference type="GO" id="GO:0004148">
    <property type="term" value="F:dihydrolipoyl dehydrogenase (NADH) activity"/>
    <property type="evidence" value="ECO:0007669"/>
    <property type="project" value="UniProtKB-EC"/>
</dbReference>
<dbReference type="PANTHER" id="PTHR22912:SF160">
    <property type="entry name" value="DIHYDROLIPOYL DEHYDROGENASE"/>
    <property type="match status" value="1"/>
</dbReference>
<comment type="similarity">
    <text evidence="1 14">Belongs to the class-I pyridine nucleotide-disulfide oxidoreductase family.</text>
</comment>
<gene>
    <name evidence="17" type="ORF">SAMN02745165_00935</name>
</gene>
<dbReference type="PANTHER" id="PTHR22912">
    <property type="entry name" value="DISULFIDE OXIDOREDUCTASE"/>
    <property type="match status" value="1"/>
</dbReference>
<evidence type="ECO:0000256" key="5">
    <source>
        <dbReference type="ARBA" id="ARBA00022827"/>
    </source>
</evidence>
<dbReference type="STRING" id="1122189.SAMN02745165_00935"/>
<evidence type="ECO:0000259" key="16">
    <source>
        <dbReference type="Pfam" id="PF07992"/>
    </source>
</evidence>
<dbReference type="PRINTS" id="PR00368">
    <property type="entry name" value="FADPNR"/>
</dbReference>
<evidence type="ECO:0000259" key="15">
    <source>
        <dbReference type="Pfam" id="PF02852"/>
    </source>
</evidence>
<dbReference type="RefSeq" id="WP_072906044.1">
    <property type="nucleotide sequence ID" value="NZ_FQZT01000002.1"/>
</dbReference>
<dbReference type="FunFam" id="3.30.390.30:FF:000001">
    <property type="entry name" value="Dihydrolipoyl dehydrogenase"/>
    <property type="match status" value="1"/>
</dbReference>
<dbReference type="InterPro" id="IPR001100">
    <property type="entry name" value="Pyr_nuc-diS_OxRdtase"/>
</dbReference>
<feature type="binding site" evidence="12">
    <location>
        <position position="206"/>
    </location>
    <ligand>
        <name>NAD(+)</name>
        <dbReference type="ChEBI" id="CHEBI:57540"/>
    </ligand>
</feature>
<evidence type="ECO:0000256" key="11">
    <source>
        <dbReference type="PIRSR" id="PIRSR000350-2"/>
    </source>
</evidence>
<organism evidence="17 18">
    <name type="scientific">Malonomonas rubra DSM 5091</name>
    <dbReference type="NCBI Taxonomy" id="1122189"/>
    <lineage>
        <taxon>Bacteria</taxon>
        <taxon>Pseudomonadati</taxon>
        <taxon>Thermodesulfobacteriota</taxon>
        <taxon>Desulfuromonadia</taxon>
        <taxon>Desulfuromonadales</taxon>
        <taxon>Geopsychrobacteraceae</taxon>
        <taxon>Malonomonas</taxon>
    </lineage>
</organism>
<keyword evidence="9 14" id="KW-0676">Redox-active center</keyword>
<evidence type="ECO:0000256" key="13">
    <source>
        <dbReference type="PIRSR" id="PIRSR000350-4"/>
    </source>
</evidence>
<keyword evidence="5 12" id="KW-0274">FAD</keyword>
<evidence type="ECO:0000256" key="8">
    <source>
        <dbReference type="ARBA" id="ARBA00023157"/>
    </source>
</evidence>
<dbReference type="Gene3D" id="3.50.50.60">
    <property type="entry name" value="FAD/NAD(P)-binding domain"/>
    <property type="match status" value="2"/>
</dbReference>
<dbReference type="NCBIfam" id="TIGR01350">
    <property type="entry name" value="lipoamide_DH"/>
    <property type="match status" value="1"/>
</dbReference>
<dbReference type="EC" id="1.8.1.4" evidence="2 14"/>
<dbReference type="Proteomes" id="UP000184171">
    <property type="component" value="Unassembled WGS sequence"/>
</dbReference>
<comment type="miscellaneous">
    <text evidence="14">The active site is a redox-active disulfide bond.</text>
</comment>
<dbReference type="PIRSF" id="PIRSF000350">
    <property type="entry name" value="Mercury_reductase_MerA"/>
    <property type="match status" value="1"/>
</dbReference>
<keyword evidence="8" id="KW-1015">Disulfide bond</keyword>
<dbReference type="InterPro" id="IPR016156">
    <property type="entry name" value="FAD/NAD-linked_Rdtase_dimer_sf"/>
</dbReference>
<name>A0A1M6E4U8_MALRU</name>
<dbReference type="OrthoDB" id="9786429at2"/>
<dbReference type="InterPro" id="IPR050151">
    <property type="entry name" value="Class-I_Pyr_Nuc-Dis_Oxidored"/>
</dbReference>
<feature type="disulfide bond" description="Redox-active" evidence="13">
    <location>
        <begin position="46"/>
        <end position="51"/>
    </location>
</feature>
<keyword evidence="7 12" id="KW-0520">NAD</keyword>
<feature type="binding site" evidence="12">
    <location>
        <begin position="321"/>
        <end position="324"/>
    </location>
    <ligand>
        <name>FAD</name>
        <dbReference type="ChEBI" id="CHEBI:57692"/>
    </ligand>
</feature>
<sequence>MSNIPAKTQLAVIGAGPGGYAAAFRAAALGLQVTLIDPEVNPGGVCLHRGCIPSKALLHVAKLVNEAEESAQIGVRFNSPDIDLDRVRQWKNEVVEKLTSGLGGKVEKNKVTYVRGTARFKDGQTLQVTPSDGEQGELAFEQAIIATGSRPTMLPGVQTGERIFDSTGALELARVPKSLLVVGGGYIGLELGSVYAALGSEVSVVEMTSGLLPGCDRDLVSQLKRRLDKKFSEIMLSTKVVELKEQKNTVAVTLEDKKGERSNRKFDQVLIAIGRRPNTENLGLENTSVKINEQGFVVVDGQQRTAEKQIFAIGDIAGEPMLAHKAYGEAAVAAEVAAGKKAVFEPRAIPAVVFTDPEIAWCGLTETAAREQKINIKTAKLPWRGNGRTLTLGREDGMTKLIVDAENDRLLGVAVAGPGAGELIAEGVLALELAAVGEDLAKAIHPHPTLSETLFDAAQLLD</sequence>
<comment type="catalytic activity">
    <reaction evidence="10 14">
        <text>N(6)-[(R)-dihydrolipoyl]-L-lysyl-[protein] + NAD(+) = N(6)-[(R)-lipoyl]-L-lysyl-[protein] + NADH + H(+)</text>
        <dbReference type="Rhea" id="RHEA:15045"/>
        <dbReference type="Rhea" id="RHEA-COMP:10474"/>
        <dbReference type="Rhea" id="RHEA-COMP:10475"/>
        <dbReference type="ChEBI" id="CHEBI:15378"/>
        <dbReference type="ChEBI" id="CHEBI:57540"/>
        <dbReference type="ChEBI" id="CHEBI:57945"/>
        <dbReference type="ChEBI" id="CHEBI:83099"/>
        <dbReference type="ChEBI" id="CHEBI:83100"/>
        <dbReference type="EC" id="1.8.1.4"/>
    </reaction>
</comment>
<dbReference type="EMBL" id="FQZT01000002">
    <property type="protein sequence ID" value="SHI80390.1"/>
    <property type="molecule type" value="Genomic_DNA"/>
</dbReference>
<evidence type="ECO:0000256" key="12">
    <source>
        <dbReference type="PIRSR" id="PIRSR000350-3"/>
    </source>
</evidence>
<feature type="binding site" evidence="12">
    <location>
        <begin position="183"/>
        <end position="190"/>
    </location>
    <ligand>
        <name>NAD(+)</name>
        <dbReference type="ChEBI" id="CHEBI:57540"/>
    </ligand>
</feature>
<evidence type="ECO:0000256" key="2">
    <source>
        <dbReference type="ARBA" id="ARBA00012608"/>
    </source>
</evidence>
<keyword evidence="4 14" id="KW-0285">Flavoprotein</keyword>
<accession>A0A1M6E4U8</accession>
<reference evidence="17 18" key="1">
    <citation type="submission" date="2016-11" db="EMBL/GenBank/DDBJ databases">
        <authorList>
            <person name="Jaros S."/>
            <person name="Januszkiewicz K."/>
            <person name="Wedrychowicz H."/>
        </authorList>
    </citation>
    <scope>NUCLEOTIDE SEQUENCE [LARGE SCALE GENOMIC DNA]</scope>
    <source>
        <strain evidence="17 18">DSM 5091</strain>
    </source>
</reference>
<dbReference type="InterPro" id="IPR036188">
    <property type="entry name" value="FAD/NAD-bd_sf"/>
</dbReference>
<dbReference type="GO" id="GO:0050660">
    <property type="term" value="F:flavin adenine dinucleotide binding"/>
    <property type="evidence" value="ECO:0007669"/>
    <property type="project" value="InterPro"/>
</dbReference>
<evidence type="ECO:0000256" key="7">
    <source>
        <dbReference type="ARBA" id="ARBA00023027"/>
    </source>
</evidence>
<dbReference type="InterPro" id="IPR004099">
    <property type="entry name" value="Pyr_nucl-diS_OxRdtase_dimer"/>
</dbReference>
<dbReference type="InterPro" id="IPR012999">
    <property type="entry name" value="Pyr_OxRdtase_I_AS"/>
</dbReference>
<evidence type="ECO:0000256" key="6">
    <source>
        <dbReference type="ARBA" id="ARBA00023002"/>
    </source>
</evidence>
<feature type="binding site" evidence="12">
    <location>
        <begin position="147"/>
        <end position="149"/>
    </location>
    <ligand>
        <name>FAD</name>
        <dbReference type="ChEBI" id="CHEBI:57692"/>
    </ligand>
</feature>
<dbReference type="SUPFAM" id="SSF55424">
    <property type="entry name" value="FAD/NAD-linked reductases, dimerisation (C-terminal) domain"/>
    <property type="match status" value="1"/>
</dbReference>
<feature type="binding site" evidence="12">
    <location>
        <position position="274"/>
    </location>
    <ligand>
        <name>NAD(+)</name>
        <dbReference type="ChEBI" id="CHEBI:57540"/>
    </ligand>
</feature>